<dbReference type="KEGG" id="mro:MROS_2534"/>
<accession>I6ZUS2</accession>
<keyword evidence="2" id="KW-1185">Reference proteome</keyword>
<dbReference type="HOGENOM" id="CLU_1608887_0_0_10"/>
<evidence type="ECO:0000313" key="1">
    <source>
        <dbReference type="EMBL" id="AFN75764.1"/>
    </source>
</evidence>
<dbReference type="AlphaFoldDB" id="I6ZUS2"/>
<dbReference type="RefSeq" id="WP_014857194.1">
    <property type="nucleotide sequence ID" value="NC_018178.1"/>
</dbReference>
<protein>
    <submittedName>
        <fullName evidence="1">Uncharacterized protein</fullName>
    </submittedName>
</protein>
<dbReference type="STRING" id="1191523.MROS_2534"/>
<dbReference type="Proteomes" id="UP000009011">
    <property type="component" value="Chromosome"/>
</dbReference>
<sequence length="165" mass="19358">MIKSYLKDSEVFQDYSVYEILEVAGVSVNELTKGLIYTELMNRRAKQKGNGLKNPIGYLLSCFDEKGRFKYNDVHLKKLPNDAPVKTYDSNVEYIISDKNLISLKEYFEAKYPQKTKIFYRKDGQKIFIKKITKAGRPLYPKVWLKKFDIPFEIVTSILDYEETI</sequence>
<reference evidence="1 2" key="1">
    <citation type="journal article" date="2013" name="PLoS ONE">
        <title>Genomic analysis of Melioribacter roseus, facultatively anaerobic organotrophic bacterium representing a novel deep lineage within Bacteriodetes/Chlorobi group.</title>
        <authorList>
            <person name="Kadnikov V.V."/>
            <person name="Mardanov A.V."/>
            <person name="Podosokorskaya O.A."/>
            <person name="Gavrilov S.N."/>
            <person name="Kublanov I.V."/>
            <person name="Beletsky A.V."/>
            <person name="Bonch-Osmolovskaya E.A."/>
            <person name="Ravin N.V."/>
        </authorList>
    </citation>
    <scope>NUCLEOTIDE SEQUENCE [LARGE SCALE GENOMIC DNA]</scope>
    <source>
        <strain evidence="2">JCM 17771 / P3M-2</strain>
    </source>
</reference>
<name>I6ZUS2_MELRP</name>
<gene>
    <name evidence="1" type="ordered locus">MROS_2534</name>
</gene>
<organism evidence="1 2">
    <name type="scientific">Melioribacter roseus (strain DSM 23840 / JCM 17771 / VKM B-2668 / P3M-2)</name>
    <dbReference type="NCBI Taxonomy" id="1191523"/>
    <lineage>
        <taxon>Bacteria</taxon>
        <taxon>Pseudomonadati</taxon>
        <taxon>Ignavibacteriota</taxon>
        <taxon>Ignavibacteria</taxon>
        <taxon>Ignavibacteriales</taxon>
        <taxon>Melioribacteraceae</taxon>
        <taxon>Melioribacter</taxon>
    </lineage>
</organism>
<dbReference type="EMBL" id="CP003557">
    <property type="protein sequence ID" value="AFN75764.1"/>
    <property type="molecule type" value="Genomic_DNA"/>
</dbReference>
<proteinExistence type="predicted"/>
<evidence type="ECO:0000313" key="2">
    <source>
        <dbReference type="Proteomes" id="UP000009011"/>
    </source>
</evidence>